<comment type="subcellular location">
    <subcellularLocation>
        <location evidence="1">Cytoplasm</location>
    </subcellularLocation>
</comment>
<feature type="domain" description="RecX second three-helical" evidence="5">
    <location>
        <begin position="76"/>
        <end position="114"/>
    </location>
</feature>
<evidence type="ECO:0000313" key="7">
    <source>
        <dbReference type="Proteomes" id="UP000444401"/>
    </source>
</evidence>
<sequence>MADHSMNKRRTRRQPRPLDAARLEELALAYVARFATSTGKLEGYLARKLRERGWEGESPPDPAAIAARFADRGYIDDESYARSRAEGLLRRGYGARRIDETLRGAGIGGALREAVGPGEGARRAAALRLARKRRFGPFAPEPPDRERCEKQIAAMVRAGHGFEQARAVIMAASVGEAEEWAAEAPHD</sequence>
<keyword evidence="4" id="KW-0963">Cytoplasm</keyword>
<evidence type="ECO:0000256" key="3">
    <source>
        <dbReference type="ARBA" id="ARBA00018111"/>
    </source>
</evidence>
<accession>A0ABW9V1P6</accession>
<dbReference type="RefSeq" id="WP_160734296.1">
    <property type="nucleotide sequence ID" value="NZ_WTYO01000006.1"/>
</dbReference>
<evidence type="ECO:0000256" key="2">
    <source>
        <dbReference type="ARBA" id="ARBA00009695"/>
    </source>
</evidence>
<proteinExistence type="inferred from homology"/>
<reference evidence="6 7" key="1">
    <citation type="submission" date="2019-12" db="EMBL/GenBank/DDBJ databases">
        <title>Genomic-based taxomic classification of the family Erythrobacteraceae.</title>
        <authorList>
            <person name="Xu L."/>
        </authorList>
    </citation>
    <scope>NUCLEOTIDE SEQUENCE [LARGE SCALE GENOMIC DNA]</scope>
    <source>
        <strain evidence="6 7">H32</strain>
    </source>
</reference>
<dbReference type="InterPro" id="IPR053924">
    <property type="entry name" value="RecX_HTH_2nd"/>
</dbReference>
<dbReference type="Pfam" id="PF02631">
    <property type="entry name" value="RecX_HTH2"/>
    <property type="match status" value="1"/>
</dbReference>
<dbReference type="EMBL" id="WTYO01000006">
    <property type="protein sequence ID" value="MXO69677.1"/>
    <property type="molecule type" value="Genomic_DNA"/>
</dbReference>
<protein>
    <recommendedName>
        <fullName evidence="3">Regulatory protein RecX</fullName>
    </recommendedName>
</protein>
<comment type="similarity">
    <text evidence="2">Belongs to the RecX family.</text>
</comment>
<evidence type="ECO:0000256" key="1">
    <source>
        <dbReference type="ARBA" id="ARBA00004496"/>
    </source>
</evidence>
<gene>
    <name evidence="6" type="ORF">GRI72_12690</name>
</gene>
<organism evidence="6 7">
    <name type="scientific">Pelagerythrobacter marinus</name>
    <dbReference type="NCBI Taxonomy" id="538382"/>
    <lineage>
        <taxon>Bacteria</taxon>
        <taxon>Pseudomonadati</taxon>
        <taxon>Pseudomonadota</taxon>
        <taxon>Alphaproteobacteria</taxon>
        <taxon>Sphingomonadales</taxon>
        <taxon>Erythrobacteraceae</taxon>
        <taxon>Pelagerythrobacter</taxon>
    </lineage>
</organism>
<name>A0ABW9V1P6_9SPHN</name>
<evidence type="ECO:0000313" key="6">
    <source>
        <dbReference type="EMBL" id="MXO69677.1"/>
    </source>
</evidence>
<evidence type="ECO:0000256" key="4">
    <source>
        <dbReference type="ARBA" id="ARBA00022490"/>
    </source>
</evidence>
<evidence type="ECO:0000259" key="5">
    <source>
        <dbReference type="Pfam" id="PF02631"/>
    </source>
</evidence>
<comment type="caution">
    <text evidence="6">The sequence shown here is derived from an EMBL/GenBank/DDBJ whole genome shotgun (WGS) entry which is preliminary data.</text>
</comment>
<keyword evidence="7" id="KW-1185">Reference proteome</keyword>
<dbReference type="Proteomes" id="UP000444401">
    <property type="component" value="Unassembled WGS sequence"/>
</dbReference>